<keyword evidence="1" id="KW-1133">Transmembrane helix</keyword>
<evidence type="ECO:0008006" key="4">
    <source>
        <dbReference type="Google" id="ProtNLM"/>
    </source>
</evidence>
<feature type="transmembrane region" description="Helical" evidence="1">
    <location>
        <begin position="53"/>
        <end position="71"/>
    </location>
</feature>
<keyword evidence="1" id="KW-0812">Transmembrane</keyword>
<evidence type="ECO:0000256" key="1">
    <source>
        <dbReference type="SAM" id="Phobius"/>
    </source>
</evidence>
<proteinExistence type="predicted"/>
<organism evidence="2 3">
    <name type="scientific">Cytobacillus eiseniae</name>
    <dbReference type="NCBI Taxonomy" id="762947"/>
    <lineage>
        <taxon>Bacteria</taxon>
        <taxon>Bacillati</taxon>
        <taxon>Bacillota</taxon>
        <taxon>Bacilli</taxon>
        <taxon>Bacillales</taxon>
        <taxon>Bacillaceae</taxon>
        <taxon>Cytobacillus</taxon>
    </lineage>
</organism>
<name>A0ABS4RBK4_9BACI</name>
<accession>A0ABS4RBK4</accession>
<dbReference type="RefSeq" id="WP_066393911.1">
    <property type="nucleotide sequence ID" value="NZ_JAGIKZ010000002.1"/>
</dbReference>
<keyword evidence="3" id="KW-1185">Reference proteome</keyword>
<keyword evidence="1" id="KW-0472">Membrane</keyword>
<sequence>MAEIILTVICLIPLEALLIWTYFYPEDSILVGKRWMYQEEPEISKSAIRYTKFISLLTIIGLPIFLLSIILDIMILKLSLILFPAVFIIGAMKIFTNEED</sequence>
<comment type="caution">
    <text evidence="2">The sequence shown here is derived from an EMBL/GenBank/DDBJ whole genome shotgun (WGS) entry which is preliminary data.</text>
</comment>
<evidence type="ECO:0000313" key="2">
    <source>
        <dbReference type="EMBL" id="MBP2240275.1"/>
    </source>
</evidence>
<protein>
    <recommendedName>
        <fullName evidence="4">DUF3784 domain-containing protein</fullName>
    </recommendedName>
</protein>
<dbReference type="EMBL" id="JAGIKZ010000002">
    <property type="protein sequence ID" value="MBP2240275.1"/>
    <property type="molecule type" value="Genomic_DNA"/>
</dbReference>
<feature type="transmembrane region" description="Helical" evidence="1">
    <location>
        <begin position="77"/>
        <end position="95"/>
    </location>
</feature>
<dbReference type="Proteomes" id="UP001519293">
    <property type="component" value="Unassembled WGS sequence"/>
</dbReference>
<evidence type="ECO:0000313" key="3">
    <source>
        <dbReference type="Proteomes" id="UP001519293"/>
    </source>
</evidence>
<feature type="transmembrane region" description="Helical" evidence="1">
    <location>
        <begin position="6"/>
        <end position="24"/>
    </location>
</feature>
<gene>
    <name evidence="2" type="ORF">J2Z40_000828</name>
</gene>
<reference evidence="2 3" key="1">
    <citation type="submission" date="2021-03" db="EMBL/GenBank/DDBJ databases">
        <title>Genomic Encyclopedia of Type Strains, Phase IV (KMG-IV): sequencing the most valuable type-strain genomes for metagenomic binning, comparative biology and taxonomic classification.</title>
        <authorList>
            <person name="Goeker M."/>
        </authorList>
    </citation>
    <scope>NUCLEOTIDE SEQUENCE [LARGE SCALE GENOMIC DNA]</scope>
    <source>
        <strain evidence="2 3">DSM 26675</strain>
    </source>
</reference>